<proteinExistence type="predicted"/>
<name>U1N136_9EURY</name>
<dbReference type="Gene3D" id="2.70.180.20">
    <property type="match status" value="1"/>
</dbReference>
<dbReference type="Proteomes" id="UP000030649">
    <property type="component" value="Unassembled WGS sequence"/>
</dbReference>
<dbReference type="EMBL" id="KE356560">
    <property type="protein sequence ID" value="ERG90180.1"/>
    <property type="molecule type" value="Genomic_DNA"/>
</dbReference>
<dbReference type="HOGENOM" id="CLU_1131576_0_0_2"/>
<protein>
    <submittedName>
        <fullName evidence="2">Putative nuclease of the RecB family</fullName>
    </submittedName>
</protein>
<evidence type="ECO:0000259" key="1">
    <source>
        <dbReference type="Pfam" id="PF21003"/>
    </source>
</evidence>
<dbReference type="InterPro" id="IPR049173">
    <property type="entry name" value="NucS_N_sf"/>
</dbReference>
<gene>
    <name evidence="2" type="ORF">J07HQW1_00195</name>
</gene>
<evidence type="ECO:0000313" key="3">
    <source>
        <dbReference type="Proteomes" id="UP000030649"/>
    </source>
</evidence>
<evidence type="ECO:0000313" key="2">
    <source>
        <dbReference type="EMBL" id="ERG90180.1"/>
    </source>
</evidence>
<accession>U1N136</accession>
<dbReference type="InterPro" id="IPR048302">
    <property type="entry name" value="NucS_N"/>
</dbReference>
<sequence length="265" mass="28339">MLETIRVFAGDCTTTFEGADDQIQRGHVVVIIKPDRTVLVHDTDGYQPVAWLTRSESITVESDAGGFGITARAGEQVLRVIGHEVTGHAEYPATEAGMPVGTHPETGGSLIQTSDGITVINSDIKYSLPKGATVQDECCESCGLPMIEVIAGERFEICLDRKCEPLDDVVQERFDNEWACPDCGAPMQIIRRGGRLLAGCGKYPACETAFALPTGVVVDICSCGLPIFETSQGQRCLDATCGSFSATNDHSKELPDGVGDKPDNE</sequence>
<organism evidence="2 3">
    <name type="scientific">Haloquadratum walsbyi J07HQW1</name>
    <dbReference type="NCBI Taxonomy" id="1238424"/>
    <lineage>
        <taxon>Archaea</taxon>
        <taxon>Methanobacteriati</taxon>
        <taxon>Methanobacteriota</taxon>
        <taxon>Stenosarchaea group</taxon>
        <taxon>Halobacteria</taxon>
        <taxon>Halobacteriales</taxon>
        <taxon>Haloferacaceae</taxon>
        <taxon>Haloquadratum</taxon>
    </lineage>
</organism>
<reference evidence="2 3" key="1">
    <citation type="journal article" date="2013" name="PLoS ONE">
        <title>Assembly-driven community genomics of a hypersaline microbial ecosystem.</title>
        <authorList>
            <person name="Podell S."/>
            <person name="Ugalde J.A."/>
            <person name="Narasingarao P."/>
            <person name="Banfield J.F."/>
            <person name="Heidelberg K.B."/>
            <person name="Allen E.E."/>
        </authorList>
    </citation>
    <scope>NUCLEOTIDE SEQUENCE [LARGE SCALE GENOMIC DNA]</scope>
    <source>
        <strain evidence="3">J07HQW1</strain>
    </source>
</reference>
<dbReference type="Pfam" id="PF21003">
    <property type="entry name" value="NucS_N"/>
    <property type="match status" value="1"/>
</dbReference>
<dbReference type="AlphaFoldDB" id="U1N136"/>
<feature type="domain" description="Endonuclease NucS N-terminal PH-like" evidence="1">
    <location>
        <begin position="4"/>
        <end position="92"/>
    </location>
</feature>
<dbReference type="STRING" id="1238424.J07HQW1_00195"/>